<accession>A0ABQ5G6V6</accession>
<comment type="caution">
    <text evidence="1">The sequence shown here is derived from an EMBL/GenBank/DDBJ whole genome shotgun (WGS) entry which is preliminary data.</text>
</comment>
<proteinExistence type="predicted"/>
<protein>
    <submittedName>
        <fullName evidence="1">Uncharacterized protein</fullName>
    </submittedName>
</protein>
<name>A0ABQ5G6V6_9ASTR</name>
<dbReference type="EMBL" id="BQNB010018118">
    <property type="protein sequence ID" value="GJT70875.1"/>
    <property type="molecule type" value="Genomic_DNA"/>
</dbReference>
<dbReference type="Proteomes" id="UP001151760">
    <property type="component" value="Unassembled WGS sequence"/>
</dbReference>
<evidence type="ECO:0000313" key="2">
    <source>
        <dbReference type="Proteomes" id="UP001151760"/>
    </source>
</evidence>
<reference evidence="1" key="1">
    <citation type="journal article" date="2022" name="Int. J. Mol. Sci.">
        <title>Draft Genome of Tanacetum Coccineum: Genomic Comparison of Closely Related Tanacetum-Family Plants.</title>
        <authorList>
            <person name="Yamashiro T."/>
            <person name="Shiraishi A."/>
            <person name="Nakayama K."/>
            <person name="Satake H."/>
        </authorList>
    </citation>
    <scope>NUCLEOTIDE SEQUENCE</scope>
</reference>
<reference evidence="1" key="2">
    <citation type="submission" date="2022-01" db="EMBL/GenBank/DDBJ databases">
        <authorList>
            <person name="Yamashiro T."/>
            <person name="Shiraishi A."/>
            <person name="Satake H."/>
            <person name="Nakayama K."/>
        </authorList>
    </citation>
    <scope>NUCLEOTIDE SEQUENCE</scope>
</reference>
<keyword evidence="2" id="KW-1185">Reference proteome</keyword>
<organism evidence="1 2">
    <name type="scientific">Tanacetum coccineum</name>
    <dbReference type="NCBI Taxonomy" id="301880"/>
    <lineage>
        <taxon>Eukaryota</taxon>
        <taxon>Viridiplantae</taxon>
        <taxon>Streptophyta</taxon>
        <taxon>Embryophyta</taxon>
        <taxon>Tracheophyta</taxon>
        <taxon>Spermatophyta</taxon>
        <taxon>Magnoliopsida</taxon>
        <taxon>eudicotyledons</taxon>
        <taxon>Gunneridae</taxon>
        <taxon>Pentapetalae</taxon>
        <taxon>asterids</taxon>
        <taxon>campanulids</taxon>
        <taxon>Asterales</taxon>
        <taxon>Asteraceae</taxon>
        <taxon>Asteroideae</taxon>
        <taxon>Anthemideae</taxon>
        <taxon>Anthemidinae</taxon>
        <taxon>Tanacetum</taxon>
    </lineage>
</organism>
<evidence type="ECO:0000313" key="1">
    <source>
        <dbReference type="EMBL" id="GJT70875.1"/>
    </source>
</evidence>
<sequence length="295" mass="31952">MSHIDCIHPDGDEGDGGCVSGDSFAFQESGDMRELPLSGVEAVTFGGNVSAHLSNENHQVLDNDEDYRGPVSRDRGNVSMHLLTETNDVLDTRTVPLSRVFERFRNLGFNAFDRQTTDDREIQTPTAGATGVGSHVGSPSAIPPANHNVSMRLSTETHDVLDTTTVPLSRVFDRFRNLGFNAFDWQTTEDREMQTATAGAAGCYINAFDRQTTDDREMQTATAGAAGVGSHVGSPSAIAPVNHAYLCLNVTNCIIRPAIIPFVNSRLENAYQTHARGDNSATIDFMSPDNEGIVF</sequence>
<gene>
    <name evidence="1" type="ORF">Tco_1030161</name>
</gene>